<evidence type="ECO:0000256" key="1">
    <source>
        <dbReference type="SAM" id="Phobius"/>
    </source>
</evidence>
<accession>A0ABQ9FWB1</accession>
<dbReference type="Proteomes" id="UP001217089">
    <property type="component" value="Unassembled WGS sequence"/>
</dbReference>
<feature type="transmembrane region" description="Helical" evidence="1">
    <location>
        <begin position="17"/>
        <end position="38"/>
    </location>
</feature>
<reference evidence="2 3" key="1">
    <citation type="submission" date="2022-12" db="EMBL/GenBank/DDBJ databases">
        <title>Chromosome-level genome of Tegillarca granosa.</title>
        <authorList>
            <person name="Kim J."/>
        </authorList>
    </citation>
    <scope>NUCLEOTIDE SEQUENCE [LARGE SCALE GENOMIC DNA]</scope>
    <source>
        <strain evidence="2">Teg-2019</strain>
        <tissue evidence="2">Adductor muscle</tissue>
    </source>
</reference>
<gene>
    <name evidence="2" type="ORF">KUTeg_002664</name>
</gene>
<feature type="non-terminal residue" evidence="2">
    <location>
        <position position="1"/>
    </location>
</feature>
<evidence type="ECO:0000313" key="2">
    <source>
        <dbReference type="EMBL" id="KAJ8321077.1"/>
    </source>
</evidence>
<keyword evidence="1" id="KW-0472">Membrane</keyword>
<comment type="caution">
    <text evidence="2">The sequence shown here is derived from an EMBL/GenBank/DDBJ whole genome shotgun (WGS) entry which is preliminary data.</text>
</comment>
<protein>
    <submittedName>
        <fullName evidence="2">Uncharacterized protein</fullName>
    </submittedName>
</protein>
<sequence>VDQPDRQCERYNMNSKAIFLLVIIGTLCLQTSVVSGFWSPGHECICVSKWKKCPLKYVPSHPQRCWWKCKKIWKQCCCPWHGYW</sequence>
<evidence type="ECO:0000313" key="3">
    <source>
        <dbReference type="Proteomes" id="UP001217089"/>
    </source>
</evidence>
<keyword evidence="1" id="KW-1133">Transmembrane helix</keyword>
<proteinExistence type="predicted"/>
<dbReference type="EMBL" id="JARBDR010000141">
    <property type="protein sequence ID" value="KAJ8321077.1"/>
    <property type="molecule type" value="Genomic_DNA"/>
</dbReference>
<organism evidence="2 3">
    <name type="scientific">Tegillarca granosa</name>
    <name type="common">Malaysian cockle</name>
    <name type="synonym">Anadara granosa</name>
    <dbReference type="NCBI Taxonomy" id="220873"/>
    <lineage>
        <taxon>Eukaryota</taxon>
        <taxon>Metazoa</taxon>
        <taxon>Spiralia</taxon>
        <taxon>Lophotrochozoa</taxon>
        <taxon>Mollusca</taxon>
        <taxon>Bivalvia</taxon>
        <taxon>Autobranchia</taxon>
        <taxon>Pteriomorphia</taxon>
        <taxon>Arcoida</taxon>
        <taxon>Arcoidea</taxon>
        <taxon>Arcidae</taxon>
        <taxon>Tegillarca</taxon>
    </lineage>
</organism>
<name>A0ABQ9FWB1_TEGGR</name>
<keyword evidence="3" id="KW-1185">Reference proteome</keyword>
<keyword evidence="1" id="KW-0812">Transmembrane</keyword>